<comment type="caution">
    <text evidence="30">The sequence shown here is derived from an EMBL/GenBank/DDBJ whole genome shotgun (WGS) entry which is preliminary data.</text>
</comment>
<feature type="compositionally biased region" description="Basic and acidic residues" evidence="25">
    <location>
        <begin position="1"/>
        <end position="16"/>
    </location>
</feature>
<dbReference type="SUPFAM" id="SSF57889">
    <property type="entry name" value="Cysteine-rich domain"/>
    <property type="match status" value="2"/>
</dbReference>
<dbReference type="Pfam" id="PF00130">
    <property type="entry name" value="C1_1"/>
    <property type="match status" value="2"/>
</dbReference>
<dbReference type="SMART" id="SM00045">
    <property type="entry name" value="DAGKa"/>
    <property type="match status" value="1"/>
</dbReference>
<dbReference type="EMBL" id="JAUPFM010000006">
    <property type="protein sequence ID" value="KAK2848721.1"/>
    <property type="molecule type" value="Genomic_DNA"/>
</dbReference>
<feature type="region of interest" description="Disordered" evidence="25">
    <location>
        <begin position="1630"/>
        <end position="1650"/>
    </location>
</feature>
<dbReference type="Gene3D" id="1.10.533.10">
    <property type="entry name" value="Death Domain, Fas"/>
    <property type="match status" value="1"/>
</dbReference>
<dbReference type="SUPFAM" id="SSF49417">
    <property type="entry name" value="p53-like transcription factors"/>
    <property type="match status" value="1"/>
</dbReference>
<dbReference type="CDD" id="cd01177">
    <property type="entry name" value="IPT_NFkappaB"/>
    <property type="match status" value="1"/>
</dbReference>
<evidence type="ECO:0000256" key="9">
    <source>
        <dbReference type="ARBA" id="ARBA00022741"/>
    </source>
</evidence>
<evidence type="ECO:0000256" key="13">
    <source>
        <dbReference type="ARBA" id="ARBA00022840"/>
    </source>
</evidence>
<dbReference type="SMART" id="SM00109">
    <property type="entry name" value="C1"/>
    <property type="match status" value="3"/>
</dbReference>
<evidence type="ECO:0000256" key="1">
    <source>
        <dbReference type="ARBA" id="ARBA00004123"/>
    </source>
</evidence>
<dbReference type="InterPro" id="IPR014756">
    <property type="entry name" value="Ig_E-set"/>
</dbReference>
<reference evidence="30" key="1">
    <citation type="submission" date="2023-07" db="EMBL/GenBank/DDBJ databases">
        <title>Chromosome-level Genome Assembly of Striped Snakehead (Channa striata).</title>
        <authorList>
            <person name="Liu H."/>
        </authorList>
    </citation>
    <scope>NUCLEOTIDE SEQUENCE</scope>
    <source>
        <strain evidence="30">Gz</strain>
        <tissue evidence="30">Muscle</tissue>
    </source>
</reference>
<dbReference type="PROSITE" id="PS50081">
    <property type="entry name" value="ZF_DAG_PE_2"/>
    <property type="match status" value="3"/>
</dbReference>
<dbReference type="GO" id="GO:0000981">
    <property type="term" value="F:DNA-binding transcription factor activity, RNA polymerase II-specific"/>
    <property type="evidence" value="ECO:0007669"/>
    <property type="project" value="TreeGrafter"/>
</dbReference>
<evidence type="ECO:0000259" key="29">
    <source>
        <dbReference type="PROSITE" id="PS50254"/>
    </source>
</evidence>
<dbReference type="CDD" id="cd20803">
    <property type="entry name" value="C1_DGKtheta_typeV_rpt1"/>
    <property type="match status" value="1"/>
</dbReference>
<dbReference type="InterPro" id="IPR046349">
    <property type="entry name" value="C1-like_sf"/>
</dbReference>
<dbReference type="InterPro" id="IPR002219">
    <property type="entry name" value="PKC_DAG/PE"/>
</dbReference>
<dbReference type="Pfam" id="PF16179">
    <property type="entry name" value="RHD_dimer"/>
    <property type="match status" value="1"/>
</dbReference>
<dbReference type="InterPro" id="IPR030492">
    <property type="entry name" value="RHD_CS"/>
</dbReference>
<keyword evidence="18" id="KW-0010">Activator</keyword>
<organism evidence="30 31">
    <name type="scientific">Channa striata</name>
    <name type="common">Snakehead murrel</name>
    <name type="synonym">Ophicephalus striatus</name>
    <dbReference type="NCBI Taxonomy" id="64152"/>
    <lineage>
        <taxon>Eukaryota</taxon>
        <taxon>Metazoa</taxon>
        <taxon>Chordata</taxon>
        <taxon>Craniata</taxon>
        <taxon>Vertebrata</taxon>
        <taxon>Euteleostomi</taxon>
        <taxon>Actinopterygii</taxon>
        <taxon>Neopterygii</taxon>
        <taxon>Teleostei</taxon>
        <taxon>Neoteleostei</taxon>
        <taxon>Acanthomorphata</taxon>
        <taxon>Anabantaria</taxon>
        <taxon>Anabantiformes</taxon>
        <taxon>Channoidei</taxon>
        <taxon>Channidae</taxon>
        <taxon>Channa</taxon>
    </lineage>
</organism>
<dbReference type="PROSITE" id="PS01204">
    <property type="entry name" value="REL_1"/>
    <property type="match status" value="1"/>
</dbReference>
<keyword evidence="31" id="KW-1185">Reference proteome</keyword>
<feature type="compositionally biased region" description="Acidic residues" evidence="25">
    <location>
        <begin position="1630"/>
        <end position="1643"/>
    </location>
</feature>
<evidence type="ECO:0000256" key="24">
    <source>
        <dbReference type="RuleBase" id="RU361128"/>
    </source>
</evidence>
<dbReference type="Pfam" id="PF00531">
    <property type="entry name" value="Death"/>
    <property type="match status" value="1"/>
</dbReference>
<dbReference type="FunFam" id="2.60.40.340:FF:000004">
    <property type="entry name" value="Nuclear factor NF-kappa-B p105 subunit isoform 1"/>
    <property type="match status" value="1"/>
</dbReference>
<evidence type="ECO:0000256" key="15">
    <source>
        <dbReference type="ARBA" id="ARBA00023043"/>
    </source>
</evidence>
<dbReference type="PROSITE" id="PS00479">
    <property type="entry name" value="ZF_DAG_PE_1"/>
    <property type="match status" value="1"/>
</dbReference>
<dbReference type="SUPFAM" id="SSF48403">
    <property type="entry name" value="Ankyrin repeat"/>
    <property type="match status" value="1"/>
</dbReference>
<dbReference type="Proteomes" id="UP001187415">
    <property type="component" value="Unassembled WGS sequence"/>
</dbReference>
<keyword evidence="13 24" id="KW-0067">ATP-binding</keyword>
<evidence type="ECO:0000256" key="12">
    <source>
        <dbReference type="ARBA" id="ARBA00022833"/>
    </source>
</evidence>
<dbReference type="PROSITE" id="PS50200">
    <property type="entry name" value="RA"/>
    <property type="match status" value="1"/>
</dbReference>
<evidence type="ECO:0000256" key="4">
    <source>
        <dbReference type="ARBA" id="ARBA00009280"/>
    </source>
</evidence>
<comment type="pathway">
    <text evidence="22">Glycerolipid metabolism.</text>
</comment>
<dbReference type="InterPro" id="IPR008967">
    <property type="entry name" value="p53-like_TF_DNA-bd_sf"/>
</dbReference>
<keyword evidence="6 24" id="KW-0808">Transferase</keyword>
<dbReference type="FunFam" id="2.60.200.40:FF:000004">
    <property type="entry name" value="Diacylglycerol kinase"/>
    <property type="match status" value="1"/>
</dbReference>
<dbReference type="Pfam" id="PF00788">
    <property type="entry name" value="RA"/>
    <property type="match status" value="1"/>
</dbReference>
<dbReference type="Pfam" id="PF12796">
    <property type="entry name" value="Ank_2"/>
    <property type="match status" value="2"/>
</dbReference>
<keyword evidence="14" id="KW-0805">Transcription regulation</keyword>
<dbReference type="InterPro" id="IPR001206">
    <property type="entry name" value="Diacylglycerol_kinase_cat_dom"/>
</dbReference>
<dbReference type="FunFam" id="2.60.40.10:FF:000046">
    <property type="entry name" value="Nuclear factor NF-kappa-B p105 subunit"/>
    <property type="match status" value="1"/>
</dbReference>
<dbReference type="InterPro" id="IPR037059">
    <property type="entry name" value="RHD_DNA_bind_dom_sf"/>
</dbReference>
<dbReference type="Pfam" id="PF00781">
    <property type="entry name" value="DAGK_cat"/>
    <property type="match status" value="1"/>
</dbReference>
<dbReference type="InterPro" id="IPR000159">
    <property type="entry name" value="RA_dom"/>
</dbReference>
<dbReference type="InterPro" id="IPR002909">
    <property type="entry name" value="IPT_dom"/>
</dbReference>
<dbReference type="InterPro" id="IPR000756">
    <property type="entry name" value="Diacylglycerol_kin_accessory"/>
</dbReference>
<dbReference type="SMART" id="SM00429">
    <property type="entry name" value="IPT"/>
    <property type="match status" value="1"/>
</dbReference>
<keyword evidence="16" id="KW-0443">Lipid metabolism</keyword>
<dbReference type="CDD" id="cd17111">
    <property type="entry name" value="RA1_DAGK-theta"/>
    <property type="match status" value="1"/>
</dbReference>
<dbReference type="InterPro" id="IPR013783">
    <property type="entry name" value="Ig-like_fold"/>
</dbReference>
<dbReference type="Gene3D" id="2.60.200.40">
    <property type="match status" value="1"/>
</dbReference>
<dbReference type="InterPro" id="IPR011029">
    <property type="entry name" value="DEATH-like_dom_sf"/>
</dbReference>
<dbReference type="FunFam" id="3.30.60.20:FF:000002">
    <property type="entry name" value="Diacylglycerol kinase"/>
    <property type="match status" value="1"/>
</dbReference>
<dbReference type="SMART" id="SM00005">
    <property type="entry name" value="DEATH"/>
    <property type="match status" value="1"/>
</dbReference>
<dbReference type="GO" id="GO:0008270">
    <property type="term" value="F:zinc ion binding"/>
    <property type="evidence" value="ECO:0007669"/>
    <property type="project" value="UniProtKB-KW"/>
</dbReference>
<evidence type="ECO:0000313" key="30">
    <source>
        <dbReference type="EMBL" id="KAK2848721.1"/>
    </source>
</evidence>
<feature type="repeat" description="ANK" evidence="23">
    <location>
        <begin position="1454"/>
        <end position="1486"/>
    </location>
</feature>
<dbReference type="SMART" id="SM00046">
    <property type="entry name" value="DAGKc"/>
    <property type="match status" value="1"/>
</dbReference>
<keyword evidence="9 24" id="KW-0547">Nucleotide-binding</keyword>
<keyword evidence="8" id="KW-0677">Repeat</keyword>
<dbReference type="Gene3D" id="2.60.40.340">
    <property type="entry name" value="Rel homology domain (RHD), DNA-binding domain"/>
    <property type="match status" value="1"/>
</dbReference>
<dbReference type="PANTHER" id="PTHR24169:SF9">
    <property type="entry name" value="NUCLEAR FACTOR NF-KAPPA-B P105 SUBUNIT"/>
    <property type="match status" value="1"/>
</dbReference>
<feature type="repeat" description="ANK" evidence="23">
    <location>
        <begin position="1523"/>
        <end position="1555"/>
    </location>
</feature>
<evidence type="ECO:0000256" key="2">
    <source>
        <dbReference type="ARBA" id="ARBA00004496"/>
    </source>
</evidence>
<dbReference type="SUPFAM" id="SSF47986">
    <property type="entry name" value="DEATH domain"/>
    <property type="match status" value="1"/>
</dbReference>
<dbReference type="Pfam" id="PF24099">
    <property type="entry name" value="RBD_DGKtheta"/>
    <property type="match status" value="1"/>
</dbReference>
<evidence type="ECO:0000256" key="3">
    <source>
        <dbReference type="ARBA" id="ARBA00005175"/>
    </source>
</evidence>
<dbReference type="Gene3D" id="3.10.20.90">
    <property type="entry name" value="Phosphatidylinositol 3-kinase Catalytic Subunit, Chain A, domain 1"/>
    <property type="match status" value="1"/>
</dbReference>
<evidence type="ECO:0000256" key="19">
    <source>
        <dbReference type="ARBA" id="ARBA00023163"/>
    </source>
</evidence>
<dbReference type="PROSITE" id="PS50297">
    <property type="entry name" value="ANK_REP_REGION"/>
    <property type="match status" value="3"/>
</dbReference>
<feature type="domain" description="Ras-associating" evidence="28">
    <location>
        <begin position="374"/>
        <end position="447"/>
    </location>
</feature>
<dbReference type="Gene3D" id="3.40.50.10330">
    <property type="entry name" value="Probable inorganic polyphosphate/atp-NAD kinase, domain 1"/>
    <property type="match status" value="1"/>
</dbReference>
<keyword evidence="12" id="KW-0862">Zinc</keyword>
<comment type="catalytic activity">
    <reaction evidence="24">
        <text>a 1,2-diacyl-sn-glycerol + ATP = a 1,2-diacyl-sn-glycero-3-phosphate + ADP + H(+)</text>
        <dbReference type="Rhea" id="RHEA:10272"/>
        <dbReference type="ChEBI" id="CHEBI:15378"/>
        <dbReference type="ChEBI" id="CHEBI:17815"/>
        <dbReference type="ChEBI" id="CHEBI:30616"/>
        <dbReference type="ChEBI" id="CHEBI:58608"/>
        <dbReference type="ChEBI" id="CHEBI:456216"/>
        <dbReference type="EC" id="2.7.1.107"/>
    </reaction>
</comment>
<dbReference type="CDD" id="cd20854">
    <property type="entry name" value="C1_DGKtheta_typeV_rpt3"/>
    <property type="match status" value="1"/>
</dbReference>
<dbReference type="Gene3D" id="1.25.40.20">
    <property type="entry name" value="Ankyrin repeat-containing domain"/>
    <property type="match status" value="1"/>
</dbReference>
<evidence type="ECO:0000259" key="27">
    <source>
        <dbReference type="PROSITE" id="PS50146"/>
    </source>
</evidence>
<evidence type="ECO:0000256" key="23">
    <source>
        <dbReference type="PROSITE-ProRule" id="PRU00023"/>
    </source>
</evidence>
<name>A0AA88MZK9_CHASR</name>
<dbReference type="InterPro" id="IPR032397">
    <property type="entry name" value="RHD_dimer"/>
</dbReference>
<dbReference type="InterPro" id="IPR000488">
    <property type="entry name" value="Death_dom"/>
</dbReference>
<dbReference type="FunFam" id="3.30.60.20:FF:000053">
    <property type="entry name" value="Diacylglycerol kinase"/>
    <property type="match status" value="1"/>
</dbReference>
<dbReference type="CDD" id="cd20804">
    <property type="entry name" value="C1_DGKtheta_typeV_rpt2"/>
    <property type="match status" value="1"/>
</dbReference>
<comment type="catalytic activity">
    <reaction evidence="21">
        <text>1,2-di-(9Z-octadecenoyl)-sn-glycerol + ATP = 1,2-di-(9Z-octadecenoyl)-sn-glycero-3-phosphate + ADP + H(+)</text>
        <dbReference type="Rhea" id="RHEA:40327"/>
        <dbReference type="ChEBI" id="CHEBI:15378"/>
        <dbReference type="ChEBI" id="CHEBI:30616"/>
        <dbReference type="ChEBI" id="CHEBI:52333"/>
        <dbReference type="ChEBI" id="CHEBI:74546"/>
        <dbReference type="ChEBI" id="CHEBI:456216"/>
    </reaction>
    <physiologicalReaction direction="left-to-right" evidence="21">
        <dbReference type="Rhea" id="RHEA:40328"/>
    </physiologicalReaction>
</comment>
<comment type="subcellular location">
    <subcellularLocation>
        <location evidence="2">Cytoplasm</location>
    </subcellularLocation>
    <subcellularLocation>
        <location evidence="1">Nucleus</location>
    </subcellularLocation>
</comment>
<accession>A0AA88MZK9</accession>
<keyword evidence="17" id="KW-0238">DNA-binding</keyword>
<keyword evidence="7" id="KW-0479">Metal-binding</keyword>
<feature type="region of interest" description="Disordered" evidence="25">
    <location>
        <begin position="1316"/>
        <end position="1373"/>
    </location>
</feature>
<evidence type="ECO:0000256" key="5">
    <source>
        <dbReference type="ARBA" id="ARBA00022490"/>
    </source>
</evidence>
<keyword evidence="11 24" id="KW-0418">Kinase</keyword>
<evidence type="ECO:0000256" key="20">
    <source>
        <dbReference type="ARBA" id="ARBA00023242"/>
    </source>
</evidence>
<dbReference type="GO" id="GO:0004143">
    <property type="term" value="F:ATP-dependent diacylglycerol kinase activity"/>
    <property type="evidence" value="ECO:0007669"/>
    <property type="project" value="UniProtKB-EC"/>
</dbReference>
<dbReference type="InterPro" id="IPR036770">
    <property type="entry name" value="Ankyrin_rpt-contain_sf"/>
</dbReference>
<evidence type="ECO:0000256" key="22">
    <source>
        <dbReference type="ARBA" id="ARBA00060536"/>
    </source>
</evidence>
<dbReference type="InterPro" id="IPR056392">
    <property type="entry name" value="DGKtheta_RBD"/>
</dbReference>
<evidence type="ECO:0000256" key="6">
    <source>
        <dbReference type="ARBA" id="ARBA00022679"/>
    </source>
</evidence>
<feature type="domain" description="RHD" evidence="29">
    <location>
        <begin position="910"/>
        <end position="1118"/>
    </location>
</feature>
<dbReference type="GO" id="GO:0005524">
    <property type="term" value="F:ATP binding"/>
    <property type="evidence" value="ECO:0007669"/>
    <property type="project" value="UniProtKB-KW"/>
</dbReference>
<evidence type="ECO:0000256" key="16">
    <source>
        <dbReference type="ARBA" id="ARBA00023098"/>
    </source>
</evidence>
<dbReference type="GO" id="GO:0006629">
    <property type="term" value="P:lipid metabolic process"/>
    <property type="evidence" value="ECO:0007669"/>
    <property type="project" value="UniProtKB-KW"/>
</dbReference>
<dbReference type="EC" id="2.7.1.107" evidence="24"/>
<dbReference type="InterPro" id="IPR029071">
    <property type="entry name" value="Ubiquitin-like_domsf"/>
</dbReference>
<dbReference type="InterPro" id="IPR011539">
    <property type="entry name" value="RHD_DNA_bind_dom"/>
</dbReference>
<keyword evidence="10" id="KW-0863">Zinc-finger</keyword>
<dbReference type="PRINTS" id="PR00057">
    <property type="entry name" value="NFKBTNSCPFCT"/>
</dbReference>
<dbReference type="PANTHER" id="PTHR24169">
    <property type="entry name" value="NUCLEAR FACTOR NF-KAPPA-B PROTEIN"/>
    <property type="match status" value="1"/>
</dbReference>
<keyword evidence="19" id="KW-0804">Transcription</keyword>
<sequence length="1811" mass="197345">MADSGRARAAEHDAADSRTASPLTVKRRAQQSPGLRPKYQSSAPGHCFKKVTLTKPTFCHSCSDFIWGIIGFLCEVCNFMCHEKCLKTLRSVCSCMTPSAVRVPVAHCFGPAGQKKRFCCVCRKQTEGNTAFRCEVCELHVHADCAAFSTADCRSCHLDGTLQQDTFHHHWREGNLASAARCEVCRRSCGSSDVLAGMRCEWCGITSHVGCYLSVPPECTLGRLRCMLLHPACVRLDSRNFSKMHCYRITESCSHDLDNSDDIDPSAAASKDSQTPAPESAKQFLKVFDGDDGVKRGFFRLVSIFRATRNEELVEASLRAFYLPDEPQDYELHEMGGLQRLHSDDIVNRNGTPDNRSSLKDGGDAWVLRAKPRDTEVIKVYLGWPRSGAAFVSVSVSKNSTVSSILTEVLSQLDTQEEDMSRFCLLEFCMGSKQVQRQMLTPQEKILDKLQEIRKVSLHQMNQTRFYEYDQLIQEHLTTKSHLVTTSHVYASQGAVSLEISCFSEAERIYMLAKDTSVSNKMLTSLVIPDIMHNKLGDVICPLLVFVNPKSGGMKGRELLYSFRKLLNPHQVFDISNGGPLVGLHTFRNVPRFRVLVCGGDGTVGWVLGVLETVRHKLVCREPPIGIVPLGTGNDLARILRWGAGYSGEDPYHILVSVDEADEVQMDRWTILLDAQDISEDGKDNGFLEPPKIVQMNNYFGLGIDAELSLDFHLAREDDPDKFTSRFHNKGVYVKVGLQKISHTRSLHKELQLQVDTQNVPLPNIEGLIFLNIPSWGSGADLWGSEVDCRFGKPSIDDGLLEVVGVTGVVHMGQVQSGLRSGIRIAQGNYIRLTVSKPIPVQVDGEPWIQPPGHIIISAAGPKLRTPGTMAGDDSYLHPSNQIFDNLMMDTAWEFPHFPAMSQTPSMRTVDGPFLQIQEQPKQRGFRFRYGCEGPSHGGLPGASSEKNKKTYPSVKICNYQGPARVVVQLVTALTTIPQLHAHSLVGKQCDKGICIADLQPKESSISFPNLGILHVTKKNVAKTLEERMVEAFRMGYNCGVSIHPEIDALQGEVRVPRDLSDHQRSVICNAAAHQAKEMDLSVVRLMFTAFLPDSDGGFSRRLEPVVSEPIYDSKAPNASNLKIVRMDRTAGCVTGGEEVYLLCDKVQKDDIQVRFYEEDDSGLTWEALGDFSPTDVHRQFAIVFKTPKYRDLNLQKPTSVFVQLKRKSDNETSEPKPFTYHPQIIDKEEVQRKRQKTLPNFQDFSGHGRGGGGMYRGGGGGGPAAGGGPGSAGASFYQCFYNYGGGGGGGGAGGGGGGGFSIGYSAGLGGGGGIKHASQGDAANDGGDDSDPDDHSGSGAVLRASAQAGSRNVGKGVVGMEPEPTEVDEGSDAEKQLVLVTSRQLEALFQYSITGDSAYLLAPACPLMTAQDEDGDTGIHLAVLHNQQEALKSLTQVASALAGEEVLNMRNHLYQTPLHLAVITQQREAMEALLMAGADPTLTDRHGNTVLHLASQQEGGGMVGFLLRHREIRALLDHSNTAGLCAIHLAVLANQLSSLRELLNFGANVEAQERSCGRTALHLATEADNVSLAGCLLLEGNASVDCCTFNGSTPLHIAAGRGSVKLSALLMAAGADPHKENFEPLFFREEDEEKDSEDEDEGYISGTTPLNMASDSQVLELLNGKEYEPKSPHRPFNPPPGDLASLDVDVKQELCRAVESEGCWENLAHSLGLGILNTAFRLSPSPAKTLLDSYEVSGGTVRDLLEGLRSVGDYRSLSVLEEAVCCSDVLETQTTNETTGESLCAQVQELKVDVQIDSGVCDSGVELSAV</sequence>
<evidence type="ECO:0000259" key="26">
    <source>
        <dbReference type="PROSITE" id="PS50081"/>
    </source>
</evidence>
<evidence type="ECO:0000256" key="14">
    <source>
        <dbReference type="ARBA" id="ARBA00023015"/>
    </source>
</evidence>
<feature type="domain" description="Phorbol-ester/DAG-type" evidence="26">
    <location>
        <begin position="168"/>
        <end position="219"/>
    </location>
</feature>
<keyword evidence="15 23" id="KW-0040">ANK repeat</keyword>
<dbReference type="PROSITE" id="PS50146">
    <property type="entry name" value="DAGK"/>
    <property type="match status" value="1"/>
</dbReference>
<keyword evidence="5" id="KW-0963">Cytoplasm</keyword>
<evidence type="ECO:0000256" key="18">
    <source>
        <dbReference type="ARBA" id="ARBA00023159"/>
    </source>
</evidence>
<dbReference type="PROSITE" id="PS50254">
    <property type="entry name" value="REL_2"/>
    <property type="match status" value="1"/>
</dbReference>
<gene>
    <name evidence="30" type="ORF">Q5P01_008555</name>
</gene>
<feature type="domain" description="DAGKc" evidence="27">
    <location>
        <begin position="538"/>
        <end position="675"/>
    </location>
</feature>
<dbReference type="SMART" id="SM00248">
    <property type="entry name" value="ANK"/>
    <property type="match status" value="6"/>
</dbReference>
<proteinExistence type="inferred from homology"/>
<evidence type="ECO:0000256" key="7">
    <source>
        <dbReference type="ARBA" id="ARBA00022723"/>
    </source>
</evidence>
<evidence type="ECO:0000256" key="10">
    <source>
        <dbReference type="ARBA" id="ARBA00022771"/>
    </source>
</evidence>
<dbReference type="InterPro" id="IPR002110">
    <property type="entry name" value="Ankyrin_rpt"/>
</dbReference>
<comment type="similarity">
    <text evidence="4 24">Belongs to the eukaryotic diacylglycerol kinase family.</text>
</comment>
<dbReference type="SUPFAM" id="SSF111331">
    <property type="entry name" value="NAD kinase/diacylglycerol kinase-like"/>
    <property type="match status" value="1"/>
</dbReference>
<dbReference type="InterPro" id="IPR016064">
    <property type="entry name" value="NAD/diacylglycerol_kinase_sf"/>
</dbReference>
<dbReference type="SUPFAM" id="SSF81296">
    <property type="entry name" value="E set domains"/>
    <property type="match status" value="1"/>
</dbReference>
<evidence type="ECO:0000256" key="8">
    <source>
        <dbReference type="ARBA" id="ARBA00022737"/>
    </source>
</evidence>
<dbReference type="InterPro" id="IPR033926">
    <property type="entry name" value="IPT_NFkappaB"/>
</dbReference>
<dbReference type="GO" id="GO:0005737">
    <property type="term" value="C:cytoplasm"/>
    <property type="evidence" value="ECO:0007669"/>
    <property type="project" value="UniProtKB-SubCell"/>
</dbReference>
<comment type="pathway">
    <text evidence="3">Lipid metabolism; glycerolipid metabolism.</text>
</comment>
<dbReference type="InterPro" id="IPR000451">
    <property type="entry name" value="NFkB/Dor"/>
</dbReference>
<feature type="domain" description="Phorbol-ester/DAG-type" evidence="26">
    <location>
        <begin position="45"/>
        <end position="93"/>
    </location>
</feature>
<dbReference type="Pfam" id="PF00554">
    <property type="entry name" value="RHD_DNA_bind"/>
    <property type="match status" value="1"/>
</dbReference>
<dbReference type="Gene3D" id="2.60.40.10">
    <property type="entry name" value="Immunoglobulins"/>
    <property type="match status" value="1"/>
</dbReference>
<feature type="domain" description="Phorbol-ester/DAG-type" evidence="26">
    <location>
        <begin position="106"/>
        <end position="153"/>
    </location>
</feature>
<protein>
    <recommendedName>
        <fullName evidence="24">Diacylglycerol kinase</fullName>
        <shortName evidence="24">DAG kinase</shortName>
        <ecNumber evidence="24">2.7.1.107</ecNumber>
    </recommendedName>
</protein>
<evidence type="ECO:0000256" key="21">
    <source>
        <dbReference type="ARBA" id="ARBA00023371"/>
    </source>
</evidence>
<dbReference type="FunFam" id="3.40.50.10330:FF:000012">
    <property type="entry name" value="Diacylglycerol kinase"/>
    <property type="match status" value="1"/>
</dbReference>
<dbReference type="GO" id="GO:0035525">
    <property type="term" value="C:NF-kappaB p50/p65 complex"/>
    <property type="evidence" value="ECO:0007669"/>
    <property type="project" value="TreeGrafter"/>
</dbReference>
<dbReference type="GO" id="GO:0007399">
    <property type="term" value="P:nervous system development"/>
    <property type="evidence" value="ECO:0007669"/>
    <property type="project" value="UniProtKB-ARBA"/>
</dbReference>
<dbReference type="GO" id="GO:0007200">
    <property type="term" value="P:phospholipase C-activating G protein-coupled receptor signaling pathway"/>
    <property type="evidence" value="ECO:0007669"/>
    <property type="project" value="InterPro"/>
</dbReference>
<keyword evidence="20" id="KW-0539">Nucleus</keyword>
<dbReference type="SUPFAM" id="SSF54236">
    <property type="entry name" value="Ubiquitin-like"/>
    <property type="match status" value="1"/>
</dbReference>
<evidence type="ECO:0000256" key="17">
    <source>
        <dbReference type="ARBA" id="ARBA00023125"/>
    </source>
</evidence>
<evidence type="ECO:0000313" key="31">
    <source>
        <dbReference type="Proteomes" id="UP001187415"/>
    </source>
</evidence>
<dbReference type="Pfam" id="PF00609">
    <property type="entry name" value="DAGK_acc"/>
    <property type="match status" value="1"/>
</dbReference>
<dbReference type="InterPro" id="IPR017438">
    <property type="entry name" value="ATP-NAD_kinase_N"/>
</dbReference>
<dbReference type="PROSITE" id="PS50088">
    <property type="entry name" value="ANK_REPEAT"/>
    <property type="match status" value="3"/>
</dbReference>
<dbReference type="GO" id="GO:0000978">
    <property type="term" value="F:RNA polymerase II cis-regulatory region sequence-specific DNA binding"/>
    <property type="evidence" value="ECO:0007669"/>
    <property type="project" value="TreeGrafter"/>
</dbReference>
<evidence type="ECO:0000259" key="28">
    <source>
        <dbReference type="PROSITE" id="PS50200"/>
    </source>
</evidence>
<evidence type="ECO:0000256" key="25">
    <source>
        <dbReference type="SAM" id="MobiDB-lite"/>
    </source>
</evidence>
<feature type="region of interest" description="Disordered" evidence="25">
    <location>
        <begin position="1"/>
        <end position="42"/>
    </location>
</feature>
<evidence type="ECO:0000256" key="11">
    <source>
        <dbReference type="ARBA" id="ARBA00022777"/>
    </source>
</evidence>
<feature type="repeat" description="ANK" evidence="23">
    <location>
        <begin position="1591"/>
        <end position="1623"/>
    </location>
</feature>
<dbReference type="Gene3D" id="3.30.60.20">
    <property type="match status" value="2"/>
</dbReference>